<accession>A0A952FVG7</accession>
<dbReference type="EMBL" id="JAEKLZ010000519">
    <property type="protein sequence ID" value="MBW8729344.1"/>
    <property type="molecule type" value="Genomic_DNA"/>
</dbReference>
<feature type="domain" description="Suppressor of fused-like" evidence="1">
    <location>
        <begin position="32"/>
        <end position="186"/>
    </location>
</feature>
<protein>
    <submittedName>
        <fullName evidence="2">Suppressor of fused domain protein</fullName>
    </submittedName>
</protein>
<evidence type="ECO:0000313" key="3">
    <source>
        <dbReference type="Proteomes" id="UP000700706"/>
    </source>
</evidence>
<dbReference type="Proteomes" id="UP000700706">
    <property type="component" value="Unassembled WGS sequence"/>
</dbReference>
<evidence type="ECO:0000313" key="2">
    <source>
        <dbReference type="EMBL" id="MBW8729344.1"/>
    </source>
</evidence>
<name>A0A952FVG7_9PROT</name>
<reference evidence="2" key="1">
    <citation type="submission" date="2020-06" db="EMBL/GenBank/DDBJ databases">
        <title>Stable isotope informed genome-resolved metagenomics uncovers potential trophic interactions in rhizosphere soil.</title>
        <authorList>
            <person name="Starr E.P."/>
            <person name="Shi S."/>
            <person name="Blazewicz S.J."/>
            <person name="Koch B.J."/>
            <person name="Probst A.J."/>
            <person name="Hungate B.A."/>
            <person name="Pett-Ridge J."/>
            <person name="Firestone M.K."/>
            <person name="Banfield J.F."/>
        </authorList>
    </citation>
    <scope>NUCLEOTIDE SEQUENCE</scope>
    <source>
        <strain evidence="2">YM_69_17</strain>
    </source>
</reference>
<organism evidence="2 3">
    <name type="scientific">Inquilinus limosus</name>
    <dbReference type="NCBI Taxonomy" id="171674"/>
    <lineage>
        <taxon>Bacteria</taxon>
        <taxon>Pseudomonadati</taxon>
        <taxon>Pseudomonadota</taxon>
        <taxon>Alphaproteobacteria</taxon>
        <taxon>Rhodospirillales</taxon>
        <taxon>Rhodospirillaceae</taxon>
        <taxon>Inquilinus</taxon>
    </lineage>
</organism>
<comment type="caution">
    <text evidence="2">The sequence shown here is derived from an EMBL/GenBank/DDBJ whole genome shotgun (WGS) entry which is preliminary data.</text>
</comment>
<dbReference type="Pfam" id="PF05076">
    <property type="entry name" value="SUFU"/>
    <property type="match status" value="1"/>
</dbReference>
<proteinExistence type="predicted"/>
<sequence length="189" mass="21154">MSISAENKALHRYLSTLLGSGKVHRYWDEAEESSIDILEIKDVPAPKVTTWATIGLSDAQTGLTVTGVPLRVEFIFSSMTVNSRAPNILATCAFNVINSKMKSEPGVIYPRVIEMYYKNIDVAHVLLGNPYLWDMETQKFDTKVVAWLVAVPISGAEHAFADDKGVDHLERALEARKVDIFNLRRKSIF</sequence>
<dbReference type="AlphaFoldDB" id="A0A952FVG7"/>
<evidence type="ECO:0000259" key="1">
    <source>
        <dbReference type="Pfam" id="PF05076"/>
    </source>
</evidence>
<gene>
    <name evidence="2" type="ORF">JF625_29860</name>
</gene>
<dbReference type="InterPro" id="IPR020941">
    <property type="entry name" value="SUFU-like_domain"/>
</dbReference>